<dbReference type="RefSeq" id="WP_093091612.1">
    <property type="nucleotide sequence ID" value="NZ_FOTQ01000001.1"/>
</dbReference>
<reference evidence="4 5" key="1">
    <citation type="submission" date="2016-10" db="EMBL/GenBank/DDBJ databases">
        <authorList>
            <person name="de Groot N.N."/>
        </authorList>
    </citation>
    <scope>NUCLEOTIDE SEQUENCE [LARGE SCALE GENOMIC DNA]</scope>
    <source>
        <strain evidence="4 5">DSM 15283</strain>
    </source>
</reference>
<dbReference type="EMBL" id="FOTQ01000001">
    <property type="protein sequence ID" value="SFL68226.1"/>
    <property type="molecule type" value="Genomic_DNA"/>
</dbReference>
<evidence type="ECO:0000256" key="2">
    <source>
        <dbReference type="RuleBase" id="RU003750"/>
    </source>
</evidence>
<organism evidence="4 5">
    <name type="scientific">Shimia aestuarii</name>
    <dbReference type="NCBI Taxonomy" id="254406"/>
    <lineage>
        <taxon>Bacteria</taxon>
        <taxon>Pseudomonadati</taxon>
        <taxon>Pseudomonadota</taxon>
        <taxon>Alphaproteobacteria</taxon>
        <taxon>Rhodobacterales</taxon>
        <taxon>Roseobacteraceae</taxon>
    </lineage>
</organism>
<dbReference type="Pfam" id="PF01066">
    <property type="entry name" value="CDP-OH_P_transf"/>
    <property type="match status" value="1"/>
</dbReference>
<dbReference type="InterPro" id="IPR000462">
    <property type="entry name" value="CDP-OH_P_trans"/>
</dbReference>
<keyword evidence="3" id="KW-0472">Membrane</keyword>
<sequence length="220" mass="24229">MRYSLRHVFESNRETTREERHTNWSVFLLYRWPGMIMAWLFLLIPLTPTRVTSLMLIPVALLPLSALFLPLSVAGIVACALALLIFALDCADGAMARASGQSSAAGARYDFLLDMFTWGVLYASMGILADRMAEGGTFWTMIGFAAAWLRLFARVCNDRAPETDAPSALPRFWSATWFLDGLSGLIPLCLLSGSLMPAAVIAVLIYSIGDVVFALKRVIE</sequence>
<name>A0A1I4JQ34_9RHOB</name>
<dbReference type="GO" id="GO:0016020">
    <property type="term" value="C:membrane"/>
    <property type="evidence" value="ECO:0007669"/>
    <property type="project" value="InterPro"/>
</dbReference>
<evidence type="ECO:0000313" key="4">
    <source>
        <dbReference type="EMBL" id="SFL68226.1"/>
    </source>
</evidence>
<evidence type="ECO:0008006" key="6">
    <source>
        <dbReference type="Google" id="ProtNLM"/>
    </source>
</evidence>
<keyword evidence="1 2" id="KW-0808">Transferase</keyword>
<feature type="transmembrane region" description="Helical" evidence="3">
    <location>
        <begin position="21"/>
        <end position="44"/>
    </location>
</feature>
<keyword evidence="5" id="KW-1185">Reference proteome</keyword>
<dbReference type="AlphaFoldDB" id="A0A1I4JQ34"/>
<dbReference type="GO" id="GO:0008654">
    <property type="term" value="P:phospholipid biosynthetic process"/>
    <property type="evidence" value="ECO:0007669"/>
    <property type="project" value="InterPro"/>
</dbReference>
<proteinExistence type="inferred from homology"/>
<dbReference type="OrthoDB" id="7857679at2"/>
<dbReference type="InterPro" id="IPR043130">
    <property type="entry name" value="CDP-OH_PTrfase_TM_dom"/>
</dbReference>
<keyword evidence="3" id="KW-0812">Transmembrane</keyword>
<evidence type="ECO:0000313" key="5">
    <source>
        <dbReference type="Proteomes" id="UP000199144"/>
    </source>
</evidence>
<dbReference type="InterPro" id="IPR048254">
    <property type="entry name" value="CDP_ALCOHOL_P_TRANSF_CS"/>
</dbReference>
<feature type="transmembrane region" description="Helical" evidence="3">
    <location>
        <begin position="135"/>
        <end position="152"/>
    </location>
</feature>
<gene>
    <name evidence="4" type="ORF">SAMN04488042_1011106</name>
</gene>
<dbReference type="GO" id="GO:0016780">
    <property type="term" value="F:phosphotransferase activity, for other substituted phosphate groups"/>
    <property type="evidence" value="ECO:0007669"/>
    <property type="project" value="InterPro"/>
</dbReference>
<dbReference type="Gene3D" id="1.20.120.1760">
    <property type="match status" value="1"/>
</dbReference>
<accession>A0A1I4JQ34</accession>
<dbReference type="STRING" id="254406.SAMN04488042_1011106"/>
<feature type="transmembrane region" description="Helical" evidence="3">
    <location>
        <begin position="64"/>
        <end position="88"/>
    </location>
</feature>
<keyword evidence="3" id="KW-1133">Transmembrane helix</keyword>
<evidence type="ECO:0000256" key="1">
    <source>
        <dbReference type="ARBA" id="ARBA00022679"/>
    </source>
</evidence>
<evidence type="ECO:0000256" key="3">
    <source>
        <dbReference type="SAM" id="Phobius"/>
    </source>
</evidence>
<dbReference type="PROSITE" id="PS00379">
    <property type="entry name" value="CDP_ALCOHOL_P_TRANSF"/>
    <property type="match status" value="1"/>
</dbReference>
<protein>
    <recommendedName>
        <fullName evidence="6">CDP-alcohol phosphatidyltransferase</fullName>
    </recommendedName>
</protein>
<comment type="similarity">
    <text evidence="2">Belongs to the CDP-alcohol phosphatidyltransferase class-I family.</text>
</comment>
<dbReference type="Proteomes" id="UP000199144">
    <property type="component" value="Unassembled WGS sequence"/>
</dbReference>